<evidence type="ECO:0000313" key="1">
    <source>
        <dbReference type="Proteomes" id="UP000095286"/>
    </source>
</evidence>
<reference evidence="2" key="1">
    <citation type="submission" date="2016-11" db="UniProtKB">
        <authorList>
            <consortium name="WormBaseParasite"/>
        </authorList>
    </citation>
    <scope>IDENTIFICATION</scope>
    <source>
        <strain evidence="2">KR3021</strain>
    </source>
</reference>
<dbReference type="WBParaSite" id="RSKR_0000807000.1">
    <property type="protein sequence ID" value="RSKR_0000807000.1"/>
    <property type="gene ID" value="RSKR_0000807000"/>
</dbReference>
<dbReference type="Proteomes" id="UP000095286">
    <property type="component" value="Unplaced"/>
</dbReference>
<protein>
    <submittedName>
        <fullName evidence="2">WD_REPEATS_REGION domain-containing protein</fullName>
    </submittedName>
</protein>
<evidence type="ECO:0000313" key="2">
    <source>
        <dbReference type="WBParaSite" id="RSKR_0000807000.1"/>
    </source>
</evidence>
<proteinExistence type="predicted"/>
<organism evidence="1 2">
    <name type="scientific">Rhabditophanes sp. KR3021</name>
    <dbReference type="NCBI Taxonomy" id="114890"/>
    <lineage>
        <taxon>Eukaryota</taxon>
        <taxon>Metazoa</taxon>
        <taxon>Ecdysozoa</taxon>
        <taxon>Nematoda</taxon>
        <taxon>Chromadorea</taxon>
        <taxon>Rhabditida</taxon>
        <taxon>Tylenchina</taxon>
        <taxon>Panagrolaimomorpha</taxon>
        <taxon>Strongyloidoidea</taxon>
        <taxon>Alloionematidae</taxon>
        <taxon>Rhabditophanes</taxon>
    </lineage>
</organism>
<accession>A0AC35U658</accession>
<sequence>MSSRKYNAPNNPYSLTISRSNFTSIASDRQGKFISLASDSKICLYRPNCQKTDAPLSVRKIPRLDINTMLFNDWNPNKIQLATVSGQFFDIFAIRESHLYHTRERSACPYNITDIDWCKYNPNLLAVSSQLHDTTVWDFRSIKVPAFRIYSVCGNKLAKFRNMNFRGDRQWIATAEDCFVRMYDFRHTKRPFNEVKVHDQRIIDMKWDNIEDDCLITTSHDKTIKFWDANNLYNPINVIRLEKHSPPVGNIFCSPTGQFYATIPKPYYSKDDKTLTIWKRPSQTTSFHFDFEGDMLQSGAWQFFDKQRNRLCFFDITKKGDFRRRFVHTIALGHEVNNVLKAPSVQLNIDRQLDYAVAADRSLGEKLCVMGDDRLQVLDDTFNVIEELEDQDITALWKAMKMYFDKCCEENNTKFKKTSTQNPMTHGVVELFLTKLINAGVYQIVAIASLIMSQLVIMEPVNRIPSFDVAEYEKTQFSSDSEDFDDSDDSSYVYESESDSDFYVKSQSTIPIKEEVKVCLI</sequence>
<name>A0AC35U658_9BILA</name>